<evidence type="ECO:0000313" key="10">
    <source>
        <dbReference type="Proteomes" id="UP000054302"/>
    </source>
</evidence>
<dbReference type="PRINTS" id="PR00320">
    <property type="entry name" value="GPROTEINBRPT"/>
</dbReference>
<dbReference type="AlphaFoldDB" id="A0A0D1Z9E6"/>
<dbReference type="EMBL" id="KN847523">
    <property type="protein sequence ID" value="KIV91347.1"/>
    <property type="molecule type" value="Genomic_DNA"/>
</dbReference>
<evidence type="ECO:0000256" key="6">
    <source>
        <dbReference type="SAM" id="MobiDB-lite"/>
    </source>
</evidence>
<evidence type="ECO:0000256" key="1">
    <source>
        <dbReference type="ARBA" id="ARBA00004496"/>
    </source>
</evidence>
<dbReference type="GeneID" id="27323738"/>
<dbReference type="PROSITE" id="PS51396">
    <property type="entry name" value="PUL"/>
    <property type="match status" value="1"/>
</dbReference>
<dbReference type="InterPro" id="IPR015155">
    <property type="entry name" value="PFU"/>
</dbReference>
<dbReference type="InterPro" id="IPR013535">
    <property type="entry name" value="PUL_dom"/>
</dbReference>
<dbReference type="HOGENOM" id="CLU_011791_2_0_1"/>
<reference evidence="9 10" key="1">
    <citation type="submission" date="2015-01" db="EMBL/GenBank/DDBJ databases">
        <title>The Genome Sequence of Exophiala mesophila CBS40295.</title>
        <authorList>
            <consortium name="The Broad Institute Genomics Platform"/>
            <person name="Cuomo C."/>
            <person name="de Hoog S."/>
            <person name="Gorbushina A."/>
            <person name="Stielow B."/>
            <person name="Teixiera M."/>
            <person name="Abouelleil A."/>
            <person name="Chapman S.B."/>
            <person name="Priest M."/>
            <person name="Young S.K."/>
            <person name="Wortman J."/>
            <person name="Nusbaum C."/>
            <person name="Birren B."/>
        </authorList>
    </citation>
    <scope>NUCLEOTIDE SEQUENCE [LARGE SCALE GENOMIC DNA]</scope>
    <source>
        <strain evidence="9 10">CBS 40295</strain>
    </source>
</reference>
<dbReference type="Gene3D" id="1.25.10.10">
    <property type="entry name" value="Leucine-rich Repeat Variant"/>
    <property type="match status" value="1"/>
</dbReference>
<keyword evidence="4" id="KW-0677">Repeat</keyword>
<dbReference type="Pfam" id="PF00400">
    <property type="entry name" value="WD40"/>
    <property type="match status" value="5"/>
</dbReference>
<dbReference type="PANTHER" id="PTHR19849:SF0">
    <property type="entry name" value="PHOSPHOLIPASE A-2-ACTIVATING PROTEIN"/>
    <property type="match status" value="1"/>
</dbReference>
<dbReference type="GO" id="GO:0043161">
    <property type="term" value="P:proteasome-mediated ubiquitin-dependent protein catabolic process"/>
    <property type="evidence" value="ECO:0007669"/>
    <property type="project" value="TreeGrafter"/>
</dbReference>
<keyword evidence="2" id="KW-0963">Cytoplasm</keyword>
<dbReference type="SUPFAM" id="SSF50978">
    <property type="entry name" value="WD40 repeat-like"/>
    <property type="match status" value="1"/>
</dbReference>
<evidence type="ECO:0000256" key="2">
    <source>
        <dbReference type="ARBA" id="ARBA00022490"/>
    </source>
</evidence>
<dbReference type="PROSITE" id="PS50294">
    <property type="entry name" value="WD_REPEATS_REGION"/>
    <property type="match status" value="2"/>
</dbReference>
<dbReference type="CDD" id="cd00200">
    <property type="entry name" value="WD40"/>
    <property type="match status" value="1"/>
</dbReference>
<feature type="domain" description="PUL" evidence="8">
    <location>
        <begin position="510"/>
        <end position="811"/>
    </location>
</feature>
<comment type="subcellular location">
    <subcellularLocation>
        <location evidence="1">Cytoplasm</location>
    </subcellularLocation>
</comment>
<dbReference type="GO" id="GO:0010992">
    <property type="term" value="P:ubiquitin recycling"/>
    <property type="evidence" value="ECO:0007669"/>
    <property type="project" value="TreeGrafter"/>
</dbReference>
<dbReference type="OrthoDB" id="10265988at2759"/>
<dbReference type="PROSITE" id="PS50082">
    <property type="entry name" value="WD_REPEATS_2"/>
    <property type="match status" value="3"/>
</dbReference>
<gene>
    <name evidence="9" type="ORF">PV10_05893</name>
</gene>
<dbReference type="Proteomes" id="UP000054302">
    <property type="component" value="Unassembled WGS sequence"/>
</dbReference>
<dbReference type="InterPro" id="IPR001680">
    <property type="entry name" value="WD40_rpt"/>
</dbReference>
<evidence type="ECO:0000256" key="3">
    <source>
        <dbReference type="ARBA" id="ARBA00022574"/>
    </source>
</evidence>
<proteinExistence type="predicted"/>
<feature type="domain" description="PFU" evidence="7">
    <location>
        <begin position="379"/>
        <end position="475"/>
    </location>
</feature>
<keyword evidence="3 5" id="KW-0853">WD repeat</keyword>
<dbReference type="OMA" id="YGHEAFI"/>
<sequence length="813" mass="87745">MSGMADRSDALPDFKLSAVLAGHTSDVRAVLLPDPSFAITASRDGSTRVWKRVSTSPPTYDPTESSQGATFKTCLAYLPPSKEYSDGLILSSGQDAIIEARQPSSTAEVNAEAIAVGHSHQVCSLDVDAAARYFVSGSWDSTAKLWEVGRWEPSVDLPGHTATVWAVLAYSRDTIITGCADRAIRVFDERGKLMASWDGKDIVRALTALPEGHSTGADFASASNDGVIRLWTVGGKLVAELFGHESFIYSLATLPTGEIVSSGEDRSVRIWQGTNCVQVITLPAISVWSVSTSSNGDLIVGSSDKVARIFTREQERFADQETLTEFVESVKSSSVPQQQVGGVNMTDLPGPDFLTRKSGTKEGQSQIIKEDDGSATLYQWSMSQQAWIKIGQVVDSESSGANKTAYNGKEYDFVFDIDIEDGKPPLKLPYNVTQNPYDAATKFLQNNELPMSYLEETANFIIKNTQGTTLGASQPQAQPVGADPWGTESRYRPGEVPTSSYQPRPAASRKILPHKEYLSIVLGKPNAALGQITKRNNEYIGTTSVLSATEVQHLLDISQQLEKYNFQGKPSLPTTPALQSSITSLVKIVTRWDPPSNRLAGLDLLRFIAAAAKDFPGTNDDIDIVAGILSSGIFDADLVKTNNKLAMIAIRFFSNALYGSESSRELIKEHLESILESLKPLSSLIASDVSVAVALTTLYLNLAVLITTDKSSDSDTYAPYGLALIEETSKILSSSPSVNHTASATPAAQTTEPAYRAIVALGTVLIGLKREDLSSAAKDNFDVPSTLAQLKTKKYLDEPRFQTAVGEIQGALR</sequence>
<organism evidence="9 10">
    <name type="scientific">Exophiala mesophila</name>
    <name type="common">Black yeast-like fungus</name>
    <dbReference type="NCBI Taxonomy" id="212818"/>
    <lineage>
        <taxon>Eukaryota</taxon>
        <taxon>Fungi</taxon>
        <taxon>Dikarya</taxon>
        <taxon>Ascomycota</taxon>
        <taxon>Pezizomycotina</taxon>
        <taxon>Eurotiomycetes</taxon>
        <taxon>Chaetothyriomycetidae</taxon>
        <taxon>Chaetothyriales</taxon>
        <taxon>Herpotrichiellaceae</taxon>
        <taxon>Exophiala</taxon>
    </lineage>
</organism>
<dbReference type="Pfam" id="PF08324">
    <property type="entry name" value="PUL"/>
    <property type="match status" value="1"/>
</dbReference>
<dbReference type="GO" id="GO:0005634">
    <property type="term" value="C:nucleus"/>
    <property type="evidence" value="ECO:0007669"/>
    <property type="project" value="TreeGrafter"/>
</dbReference>
<feature type="repeat" description="WD" evidence="5">
    <location>
        <begin position="20"/>
        <end position="51"/>
    </location>
</feature>
<evidence type="ECO:0000259" key="7">
    <source>
        <dbReference type="PROSITE" id="PS51394"/>
    </source>
</evidence>
<dbReference type="PROSITE" id="PS51394">
    <property type="entry name" value="PFU"/>
    <property type="match status" value="1"/>
</dbReference>
<dbReference type="Gene3D" id="2.130.10.10">
    <property type="entry name" value="YVTN repeat-like/Quinoprotein amine dehydrogenase"/>
    <property type="match status" value="1"/>
</dbReference>
<name>A0A0D1Z9E6_EXOME</name>
<dbReference type="InterPro" id="IPR038122">
    <property type="entry name" value="PFU_sf"/>
</dbReference>
<dbReference type="VEuPathDB" id="FungiDB:PV10_05893"/>
<dbReference type="PANTHER" id="PTHR19849">
    <property type="entry name" value="PHOSPHOLIPASE A-2-ACTIVATING PROTEIN"/>
    <property type="match status" value="1"/>
</dbReference>
<dbReference type="GO" id="GO:0043130">
    <property type="term" value="F:ubiquitin binding"/>
    <property type="evidence" value="ECO:0007669"/>
    <property type="project" value="TreeGrafter"/>
</dbReference>
<feature type="repeat" description="WD" evidence="5">
    <location>
        <begin position="241"/>
        <end position="272"/>
    </location>
</feature>
<evidence type="ECO:0008006" key="11">
    <source>
        <dbReference type="Google" id="ProtNLM"/>
    </source>
</evidence>
<accession>A0A0D1Z9E6</accession>
<dbReference type="Pfam" id="PF09070">
    <property type="entry name" value="PFU"/>
    <property type="match status" value="1"/>
</dbReference>
<dbReference type="SMART" id="SM00320">
    <property type="entry name" value="WD40"/>
    <property type="match status" value="6"/>
</dbReference>
<dbReference type="GO" id="GO:0005737">
    <property type="term" value="C:cytoplasm"/>
    <property type="evidence" value="ECO:0007669"/>
    <property type="project" value="UniProtKB-SubCell"/>
</dbReference>
<evidence type="ECO:0000256" key="5">
    <source>
        <dbReference type="PROSITE-ProRule" id="PRU00221"/>
    </source>
</evidence>
<feature type="region of interest" description="Disordered" evidence="6">
    <location>
        <begin position="470"/>
        <end position="507"/>
    </location>
</feature>
<dbReference type="InterPro" id="IPR011989">
    <property type="entry name" value="ARM-like"/>
</dbReference>
<dbReference type="InterPro" id="IPR036322">
    <property type="entry name" value="WD40_repeat_dom_sf"/>
</dbReference>
<evidence type="ECO:0000259" key="8">
    <source>
        <dbReference type="PROSITE" id="PS51396"/>
    </source>
</evidence>
<keyword evidence="10" id="KW-1185">Reference proteome</keyword>
<evidence type="ECO:0000313" key="9">
    <source>
        <dbReference type="EMBL" id="KIV91347.1"/>
    </source>
</evidence>
<evidence type="ECO:0000256" key="4">
    <source>
        <dbReference type="ARBA" id="ARBA00022737"/>
    </source>
</evidence>
<feature type="repeat" description="WD" evidence="5">
    <location>
        <begin position="115"/>
        <end position="148"/>
    </location>
</feature>
<dbReference type="InterPro" id="IPR020472">
    <property type="entry name" value="WD40_PAC1"/>
</dbReference>
<protein>
    <recommendedName>
        <fullName evidence="11">PFU domain-containing protein</fullName>
    </recommendedName>
</protein>
<dbReference type="STRING" id="212818.A0A0D1Z9E6"/>
<dbReference type="InterPro" id="IPR015943">
    <property type="entry name" value="WD40/YVTN_repeat-like_dom_sf"/>
</dbReference>
<dbReference type="Gene3D" id="3.10.20.870">
    <property type="entry name" value="PFU (PLAA family ubiquitin binding), C-terminal domain"/>
    <property type="match status" value="1"/>
</dbReference>
<dbReference type="RefSeq" id="XP_016222921.1">
    <property type="nucleotide sequence ID" value="XM_016370628.1"/>
</dbReference>